<evidence type="ECO:0000313" key="2">
    <source>
        <dbReference type="Proteomes" id="UP001482620"/>
    </source>
</evidence>
<name>A0ABV0TNA2_9TELE</name>
<protein>
    <submittedName>
        <fullName evidence="1">Uncharacterized protein</fullName>
    </submittedName>
</protein>
<reference evidence="1 2" key="1">
    <citation type="submission" date="2021-06" db="EMBL/GenBank/DDBJ databases">
        <authorList>
            <person name="Palmer J.M."/>
        </authorList>
    </citation>
    <scope>NUCLEOTIDE SEQUENCE [LARGE SCALE GENOMIC DNA]</scope>
    <source>
        <strain evidence="2">if_2019</strain>
        <tissue evidence="1">Muscle</tissue>
    </source>
</reference>
<dbReference type="Proteomes" id="UP001482620">
    <property type="component" value="Unassembled WGS sequence"/>
</dbReference>
<keyword evidence="2" id="KW-1185">Reference proteome</keyword>
<accession>A0ABV0TNA2</accession>
<organism evidence="1 2">
    <name type="scientific">Ilyodon furcidens</name>
    <name type="common">goldbreast splitfin</name>
    <dbReference type="NCBI Taxonomy" id="33524"/>
    <lineage>
        <taxon>Eukaryota</taxon>
        <taxon>Metazoa</taxon>
        <taxon>Chordata</taxon>
        <taxon>Craniata</taxon>
        <taxon>Vertebrata</taxon>
        <taxon>Euteleostomi</taxon>
        <taxon>Actinopterygii</taxon>
        <taxon>Neopterygii</taxon>
        <taxon>Teleostei</taxon>
        <taxon>Neoteleostei</taxon>
        <taxon>Acanthomorphata</taxon>
        <taxon>Ovalentaria</taxon>
        <taxon>Atherinomorphae</taxon>
        <taxon>Cyprinodontiformes</taxon>
        <taxon>Goodeidae</taxon>
        <taxon>Ilyodon</taxon>
    </lineage>
</organism>
<gene>
    <name evidence="1" type="ORF">ILYODFUR_031220</name>
</gene>
<comment type="caution">
    <text evidence="1">The sequence shown here is derived from an EMBL/GenBank/DDBJ whole genome shotgun (WGS) entry which is preliminary data.</text>
</comment>
<proteinExistence type="predicted"/>
<evidence type="ECO:0000313" key="1">
    <source>
        <dbReference type="EMBL" id="MEQ2234377.1"/>
    </source>
</evidence>
<sequence>MSHVWRTGRQNGTIIWVMVRHLEQRPQKLLTAQTLFSIKTFIGFRTGPDHTFSTETSTLLSIYSQLTLASPHYKQLSVATKHGPQGQLGLCAPLTGFKNGQMSSMDGLARVKHNK</sequence>
<dbReference type="EMBL" id="JAHRIQ010039549">
    <property type="protein sequence ID" value="MEQ2234377.1"/>
    <property type="molecule type" value="Genomic_DNA"/>
</dbReference>